<dbReference type="GO" id="GO:0005794">
    <property type="term" value="C:Golgi apparatus"/>
    <property type="evidence" value="ECO:0007669"/>
    <property type="project" value="TreeGrafter"/>
</dbReference>
<feature type="chain" id="PRO_5042146329" description="Trichome birefringence-like N-terminal domain-containing protein" evidence="7">
    <location>
        <begin position="23"/>
        <end position="357"/>
    </location>
</feature>
<keyword evidence="4" id="KW-0735">Signal-anchor</keyword>
<feature type="domain" description="Trichome birefringence-like N-terminal" evidence="9">
    <location>
        <begin position="28"/>
        <end position="81"/>
    </location>
</feature>
<name>A0AAE1MXL2_9FABA</name>
<dbReference type="InterPro" id="IPR025846">
    <property type="entry name" value="TBL_N"/>
</dbReference>
<dbReference type="Proteomes" id="UP001293593">
    <property type="component" value="Unassembled WGS sequence"/>
</dbReference>
<dbReference type="Pfam" id="PF14416">
    <property type="entry name" value="PMR5N"/>
    <property type="match status" value="1"/>
</dbReference>
<sequence length="357" mass="41105">MAISVAVILVVILVPFSGVVNGKTKELKECDIYKGGWVYDSSYPLYNSSQCSFIETPFDCQQNGRPDHLYLKYRWKPRSCNLPRFNASKFLEKYKNKKIMFVGDSISLNQWQSLACMLHSRTPHSEYTLERVGALSTFNFKKENVSLIVQRNALLVELDTDDKSYGRLLRLNSIAEGDAKLWRGCDVLVFNSWHWWKHSGRKKPWDYITDDGEHMYKDMDRLVAYEKAMSTWSKWVDENIDFAKTKVFFQGISPTHDNAENWGSHDGKHCSEETRPVFGPTYPKENPAEKIVEKVIGNMSKGVNLLDIFRLSQQRKDGHPSTYGRPGKKLGMDCSHWCLPGVPDAWNELLIAELTRS</sequence>
<dbReference type="InterPro" id="IPR026057">
    <property type="entry name" value="TBL_C"/>
</dbReference>
<reference evidence="10" key="1">
    <citation type="submission" date="2023-10" db="EMBL/GenBank/DDBJ databases">
        <title>Chromosome-level genome of the transformable northern wattle, Acacia crassicarpa.</title>
        <authorList>
            <person name="Massaro I."/>
            <person name="Sinha N.R."/>
            <person name="Poethig S."/>
            <person name="Leichty A.R."/>
        </authorList>
    </citation>
    <scope>NUCLEOTIDE SEQUENCE</scope>
    <source>
        <strain evidence="10">Acra3RX</strain>
        <tissue evidence="10">Leaf</tissue>
    </source>
</reference>
<feature type="signal peptide" evidence="7">
    <location>
        <begin position="1"/>
        <end position="22"/>
    </location>
</feature>
<accession>A0AAE1MXL2</accession>
<proteinExistence type="inferred from homology"/>
<evidence type="ECO:0000256" key="6">
    <source>
        <dbReference type="ARBA" id="ARBA00023136"/>
    </source>
</evidence>
<evidence type="ECO:0000256" key="5">
    <source>
        <dbReference type="ARBA" id="ARBA00022989"/>
    </source>
</evidence>
<dbReference type="GO" id="GO:0016020">
    <property type="term" value="C:membrane"/>
    <property type="evidence" value="ECO:0007669"/>
    <property type="project" value="UniProtKB-SubCell"/>
</dbReference>
<dbReference type="InterPro" id="IPR029962">
    <property type="entry name" value="TBL"/>
</dbReference>
<comment type="subcellular location">
    <subcellularLocation>
        <location evidence="1">Membrane</location>
        <topology evidence="1">Single-pass membrane protein</topology>
    </subcellularLocation>
</comment>
<evidence type="ECO:0000313" key="10">
    <source>
        <dbReference type="EMBL" id="KAK4278999.1"/>
    </source>
</evidence>
<keyword evidence="7" id="KW-0732">Signal</keyword>
<evidence type="ECO:0000313" key="11">
    <source>
        <dbReference type="Proteomes" id="UP001293593"/>
    </source>
</evidence>
<evidence type="ECO:0000256" key="7">
    <source>
        <dbReference type="SAM" id="SignalP"/>
    </source>
</evidence>
<keyword evidence="3" id="KW-0812">Transmembrane</keyword>
<dbReference type="AlphaFoldDB" id="A0AAE1MXL2"/>
<protein>
    <recommendedName>
        <fullName evidence="12">Trichome birefringence-like N-terminal domain-containing protein</fullName>
    </recommendedName>
</protein>
<dbReference type="PANTHER" id="PTHR32285:SF149">
    <property type="entry name" value="TRICHOME BIREFRINGENCE-LIKE N-TERMINAL DOMAIN-CONTAINING PROTEIN"/>
    <property type="match status" value="1"/>
</dbReference>
<dbReference type="EMBL" id="JAWXYG010000003">
    <property type="protein sequence ID" value="KAK4278999.1"/>
    <property type="molecule type" value="Genomic_DNA"/>
</dbReference>
<keyword evidence="6" id="KW-0472">Membrane</keyword>
<evidence type="ECO:0000259" key="8">
    <source>
        <dbReference type="Pfam" id="PF13839"/>
    </source>
</evidence>
<dbReference type="Pfam" id="PF13839">
    <property type="entry name" value="PC-Esterase"/>
    <property type="match status" value="1"/>
</dbReference>
<evidence type="ECO:0008006" key="12">
    <source>
        <dbReference type="Google" id="ProtNLM"/>
    </source>
</evidence>
<comment type="similarity">
    <text evidence="2">Belongs to the PC-esterase family. TBL subfamily.</text>
</comment>
<evidence type="ECO:0000256" key="4">
    <source>
        <dbReference type="ARBA" id="ARBA00022968"/>
    </source>
</evidence>
<gene>
    <name evidence="10" type="ORF">QN277_016765</name>
</gene>
<evidence type="ECO:0000256" key="2">
    <source>
        <dbReference type="ARBA" id="ARBA00007727"/>
    </source>
</evidence>
<evidence type="ECO:0000259" key="9">
    <source>
        <dbReference type="Pfam" id="PF14416"/>
    </source>
</evidence>
<evidence type="ECO:0000256" key="1">
    <source>
        <dbReference type="ARBA" id="ARBA00004167"/>
    </source>
</evidence>
<dbReference type="PANTHER" id="PTHR32285">
    <property type="entry name" value="PROTEIN TRICHOME BIREFRINGENCE-LIKE 9-RELATED"/>
    <property type="match status" value="1"/>
</dbReference>
<organism evidence="10 11">
    <name type="scientific">Acacia crassicarpa</name>
    <name type="common">northern wattle</name>
    <dbReference type="NCBI Taxonomy" id="499986"/>
    <lineage>
        <taxon>Eukaryota</taxon>
        <taxon>Viridiplantae</taxon>
        <taxon>Streptophyta</taxon>
        <taxon>Embryophyta</taxon>
        <taxon>Tracheophyta</taxon>
        <taxon>Spermatophyta</taxon>
        <taxon>Magnoliopsida</taxon>
        <taxon>eudicotyledons</taxon>
        <taxon>Gunneridae</taxon>
        <taxon>Pentapetalae</taxon>
        <taxon>rosids</taxon>
        <taxon>fabids</taxon>
        <taxon>Fabales</taxon>
        <taxon>Fabaceae</taxon>
        <taxon>Caesalpinioideae</taxon>
        <taxon>mimosoid clade</taxon>
        <taxon>Acacieae</taxon>
        <taxon>Acacia</taxon>
    </lineage>
</organism>
<feature type="domain" description="Trichome birefringence-like C-terminal" evidence="8">
    <location>
        <begin position="82"/>
        <end position="352"/>
    </location>
</feature>
<dbReference type="GO" id="GO:0016413">
    <property type="term" value="F:O-acetyltransferase activity"/>
    <property type="evidence" value="ECO:0007669"/>
    <property type="project" value="InterPro"/>
</dbReference>
<keyword evidence="5" id="KW-1133">Transmembrane helix</keyword>
<keyword evidence="11" id="KW-1185">Reference proteome</keyword>
<evidence type="ECO:0000256" key="3">
    <source>
        <dbReference type="ARBA" id="ARBA00022692"/>
    </source>
</evidence>
<comment type="caution">
    <text evidence="10">The sequence shown here is derived from an EMBL/GenBank/DDBJ whole genome shotgun (WGS) entry which is preliminary data.</text>
</comment>